<dbReference type="SUPFAM" id="SSF51735">
    <property type="entry name" value="NAD(P)-binding Rossmann-fold domains"/>
    <property type="match status" value="1"/>
</dbReference>
<evidence type="ECO:0000313" key="3">
    <source>
        <dbReference type="Proteomes" id="UP000700059"/>
    </source>
</evidence>
<dbReference type="InterPro" id="IPR003781">
    <property type="entry name" value="CoA-bd"/>
</dbReference>
<dbReference type="Pfam" id="PF13380">
    <property type="entry name" value="CoA_binding_2"/>
    <property type="match status" value="1"/>
</dbReference>
<dbReference type="InterPro" id="IPR036291">
    <property type="entry name" value="NAD(P)-bd_dom_sf"/>
</dbReference>
<organism evidence="2 3">
    <name type="scientific">Helicobacter turcicus</name>
    <dbReference type="NCBI Taxonomy" id="2867412"/>
    <lineage>
        <taxon>Bacteria</taxon>
        <taxon>Pseudomonadati</taxon>
        <taxon>Campylobacterota</taxon>
        <taxon>Epsilonproteobacteria</taxon>
        <taxon>Campylobacterales</taxon>
        <taxon>Helicobacteraceae</taxon>
        <taxon>Helicobacter</taxon>
    </lineage>
</organism>
<feature type="domain" description="CoA-binding" evidence="1">
    <location>
        <begin position="9"/>
        <end position="106"/>
    </location>
</feature>
<dbReference type="RefSeq" id="WP_221532349.1">
    <property type="nucleotide sequence ID" value="NZ_JAIGYP010000008.1"/>
</dbReference>
<dbReference type="Proteomes" id="UP000700059">
    <property type="component" value="Unassembled WGS sequence"/>
</dbReference>
<proteinExistence type="predicted"/>
<keyword evidence="3" id="KW-1185">Reference proteome</keyword>
<sequence length="141" mass="15934">MQATHKNILETSKKIAILGLSPDPNKPSNAVAKYLQAKGYKIIPIYPKGGEILGVRAYTSLQDAFNTESDIDILNVFRKSEALFNVAQEVLNLPYRPKCVWVQLGLKNKEAKDLLQKTGIVYFEDICIQIEHQRIFNDSNL</sequence>
<dbReference type="Gene3D" id="3.40.50.720">
    <property type="entry name" value="NAD(P)-binding Rossmann-like Domain"/>
    <property type="match status" value="1"/>
</dbReference>
<accession>A0ABS7JNX3</accession>
<evidence type="ECO:0000259" key="1">
    <source>
        <dbReference type="SMART" id="SM00881"/>
    </source>
</evidence>
<evidence type="ECO:0000313" key="2">
    <source>
        <dbReference type="EMBL" id="MBX7491082.1"/>
    </source>
</evidence>
<dbReference type="EMBL" id="JAIGYQ010000008">
    <property type="protein sequence ID" value="MBX7491082.1"/>
    <property type="molecule type" value="Genomic_DNA"/>
</dbReference>
<reference evidence="2 3" key="1">
    <citation type="submission" date="2021-08" db="EMBL/GenBank/DDBJ databases">
        <title>Helicobacter spp. isolated from feces of Anatolian Ground Squirrel (Spermophilus xanthoprymnus) in Turkey.</title>
        <authorList>
            <person name="Aydin F."/>
            <person name="Abay S."/>
            <person name="Kayman T."/>
            <person name="Karakaya E."/>
            <person name="Saticioglu I.B."/>
        </authorList>
    </citation>
    <scope>NUCLEOTIDE SEQUENCE [LARGE SCALE GENOMIC DNA]</scope>
    <source>
        <strain evidence="2 3">Faydin-H70</strain>
    </source>
</reference>
<comment type="caution">
    <text evidence="2">The sequence shown here is derived from an EMBL/GenBank/DDBJ whole genome shotgun (WGS) entry which is preliminary data.</text>
</comment>
<protein>
    <submittedName>
        <fullName evidence="2">CoA-binding protein</fullName>
    </submittedName>
</protein>
<gene>
    <name evidence="2" type="ORF">K4G57_06365</name>
</gene>
<name>A0ABS7JNX3_9HELI</name>
<dbReference type="SMART" id="SM00881">
    <property type="entry name" value="CoA_binding"/>
    <property type="match status" value="1"/>
</dbReference>
<dbReference type="PANTHER" id="PTHR33303">
    <property type="entry name" value="CYTOPLASMIC PROTEIN-RELATED"/>
    <property type="match status" value="1"/>
</dbReference>
<dbReference type="PANTHER" id="PTHR33303:SF2">
    <property type="entry name" value="COA-BINDING DOMAIN-CONTAINING PROTEIN"/>
    <property type="match status" value="1"/>
</dbReference>